<dbReference type="EMBL" id="AP018216">
    <property type="protein sequence ID" value="BAY72369.1"/>
    <property type="molecule type" value="Genomic_DNA"/>
</dbReference>
<name>A0A1Z4KTS6_ANAVA</name>
<proteinExistence type="predicted"/>
<gene>
    <name evidence="1" type="ORF">NIES23_51940</name>
</gene>
<protein>
    <submittedName>
        <fullName evidence="1">Uncharacterized protein</fullName>
    </submittedName>
</protein>
<reference evidence="1 2" key="1">
    <citation type="submission" date="2017-06" db="EMBL/GenBank/DDBJ databases">
        <title>Genome sequencing of cyanobaciteial culture collection at National Institute for Environmental Studies (NIES).</title>
        <authorList>
            <person name="Hirose Y."/>
            <person name="Shimura Y."/>
            <person name="Fujisawa T."/>
            <person name="Nakamura Y."/>
            <person name="Kawachi M."/>
        </authorList>
    </citation>
    <scope>NUCLEOTIDE SEQUENCE [LARGE SCALE GENOMIC DNA]</scope>
    <source>
        <strain evidence="1 2">NIES-23</strain>
    </source>
</reference>
<dbReference type="Proteomes" id="UP000217507">
    <property type="component" value="Chromosome"/>
</dbReference>
<evidence type="ECO:0000313" key="2">
    <source>
        <dbReference type="Proteomes" id="UP000217507"/>
    </source>
</evidence>
<accession>A0A1Z4KTS6</accession>
<sequence length="54" mass="6648">MEIIDLTLSKHRWYRRLRGGTWWQVEVPLFDDVQILWVHNLPECECCIIQTENY</sequence>
<dbReference type="AlphaFoldDB" id="A0A1Z4KTS6"/>
<evidence type="ECO:0000313" key="1">
    <source>
        <dbReference type="EMBL" id="BAY72369.1"/>
    </source>
</evidence>
<organism evidence="1 2">
    <name type="scientific">Trichormus variabilis NIES-23</name>
    <dbReference type="NCBI Taxonomy" id="1973479"/>
    <lineage>
        <taxon>Bacteria</taxon>
        <taxon>Bacillati</taxon>
        <taxon>Cyanobacteriota</taxon>
        <taxon>Cyanophyceae</taxon>
        <taxon>Nostocales</taxon>
        <taxon>Nostocaceae</taxon>
        <taxon>Trichormus</taxon>
    </lineage>
</organism>